<keyword evidence="3" id="KW-1185">Reference proteome</keyword>
<dbReference type="AlphaFoldDB" id="A0A9W3BVU1"/>
<gene>
    <name evidence="4" type="primary">LOC108808719</name>
</gene>
<feature type="region of interest" description="Disordered" evidence="1">
    <location>
        <begin position="54"/>
        <end position="82"/>
    </location>
</feature>
<feature type="domain" description="Retrotransposon gag" evidence="2">
    <location>
        <begin position="86"/>
        <end position="133"/>
    </location>
</feature>
<dbReference type="GeneID" id="108808719"/>
<organism evidence="3 4">
    <name type="scientific">Raphanus sativus</name>
    <name type="common">Radish</name>
    <name type="synonym">Raphanus raphanistrum var. sativus</name>
    <dbReference type="NCBI Taxonomy" id="3726"/>
    <lineage>
        <taxon>Eukaryota</taxon>
        <taxon>Viridiplantae</taxon>
        <taxon>Streptophyta</taxon>
        <taxon>Embryophyta</taxon>
        <taxon>Tracheophyta</taxon>
        <taxon>Spermatophyta</taxon>
        <taxon>Magnoliopsida</taxon>
        <taxon>eudicotyledons</taxon>
        <taxon>Gunneridae</taxon>
        <taxon>Pentapetalae</taxon>
        <taxon>rosids</taxon>
        <taxon>malvids</taxon>
        <taxon>Brassicales</taxon>
        <taxon>Brassicaceae</taxon>
        <taxon>Brassiceae</taxon>
        <taxon>Raphanus</taxon>
    </lineage>
</organism>
<dbReference type="Pfam" id="PF03732">
    <property type="entry name" value="Retrotrans_gag"/>
    <property type="match status" value="1"/>
</dbReference>
<evidence type="ECO:0000259" key="2">
    <source>
        <dbReference type="Pfam" id="PF03732"/>
    </source>
</evidence>
<sequence>MAPRRTNQAATDQPMNEWEELRRTLLAMQENIQVTIHNSMRELAESVYLQQRRRRQPFEEDGSTEADGNTSPEEVQHRGSNRFDRTMFARLQNLRQGSRSVDEYAEEFSLLLTQEILDSEVQLVSLFIGGLRPQLRNAMSQFYPLTVAEAHRRAVAVVPEDASSQVDENVKDKDVEEDLGTELSPVPITTTLVGLEIILDDCGSGTHVWILVRLDHTVRDIRNKIAVFRPEDKRDYYLKSDTGVEYRDLDTTVHRITSDSRGSTILYQLFSS</sequence>
<reference evidence="4" key="2">
    <citation type="submission" date="2025-08" db="UniProtKB">
        <authorList>
            <consortium name="RefSeq"/>
        </authorList>
    </citation>
    <scope>IDENTIFICATION</scope>
    <source>
        <tissue evidence="4">Leaf</tissue>
    </source>
</reference>
<dbReference type="Proteomes" id="UP000504610">
    <property type="component" value="Chromosome 6"/>
</dbReference>
<evidence type="ECO:0000313" key="4">
    <source>
        <dbReference type="RefSeq" id="XP_056843400.1"/>
    </source>
</evidence>
<dbReference type="KEGG" id="rsz:108808719"/>
<evidence type="ECO:0000313" key="3">
    <source>
        <dbReference type="Proteomes" id="UP000504610"/>
    </source>
</evidence>
<dbReference type="OrthoDB" id="1084224at2759"/>
<name>A0A9W3BVU1_RAPSA</name>
<proteinExistence type="predicted"/>
<evidence type="ECO:0000256" key="1">
    <source>
        <dbReference type="SAM" id="MobiDB-lite"/>
    </source>
</evidence>
<reference evidence="3" key="1">
    <citation type="journal article" date="2019" name="Database">
        <title>The radish genome database (RadishGD): an integrated information resource for radish genomics.</title>
        <authorList>
            <person name="Yu H.J."/>
            <person name="Baek S."/>
            <person name="Lee Y.J."/>
            <person name="Cho A."/>
            <person name="Mun J.H."/>
        </authorList>
    </citation>
    <scope>NUCLEOTIDE SEQUENCE [LARGE SCALE GENOMIC DNA]</scope>
    <source>
        <strain evidence="3">cv. WK10039</strain>
    </source>
</reference>
<dbReference type="RefSeq" id="XP_056843400.1">
    <property type="nucleotide sequence ID" value="XM_056987420.1"/>
</dbReference>
<protein>
    <submittedName>
        <fullName evidence="4">Uncharacterized protein LOC108808719</fullName>
    </submittedName>
</protein>
<dbReference type="InterPro" id="IPR005162">
    <property type="entry name" value="Retrotrans_gag_dom"/>
</dbReference>
<accession>A0A9W3BVU1</accession>